<dbReference type="EMBL" id="SPHZ02000005">
    <property type="protein sequence ID" value="KAF0917269.1"/>
    <property type="molecule type" value="Genomic_DNA"/>
</dbReference>
<proteinExistence type="predicted"/>
<evidence type="ECO:0000256" key="1">
    <source>
        <dbReference type="SAM" id="MobiDB-lite"/>
    </source>
</evidence>
<protein>
    <recommendedName>
        <fullName evidence="4">DUF834 domain-containing protein</fullName>
    </recommendedName>
</protein>
<evidence type="ECO:0008006" key="4">
    <source>
        <dbReference type="Google" id="ProtNLM"/>
    </source>
</evidence>
<feature type="region of interest" description="Disordered" evidence="1">
    <location>
        <begin position="1"/>
        <end position="114"/>
    </location>
</feature>
<gene>
    <name evidence="2" type="ORF">E2562_017448</name>
</gene>
<sequence>MASPRTGFGWQRGVKVAEREKRGKRPAAMARGRKGGRGDGEPKEVRARDSAMADHGGEVQRRRERGNEGPMAASDGVQSGGEKKSYGASVSFPAAKGKGTEGNPSISERLNTVA</sequence>
<evidence type="ECO:0000313" key="2">
    <source>
        <dbReference type="EMBL" id="KAF0917269.1"/>
    </source>
</evidence>
<evidence type="ECO:0000313" key="3">
    <source>
        <dbReference type="Proteomes" id="UP000479710"/>
    </source>
</evidence>
<name>A0A6G1DXP5_9ORYZ</name>
<feature type="compositionally biased region" description="Basic and acidic residues" evidence="1">
    <location>
        <begin position="36"/>
        <end position="67"/>
    </location>
</feature>
<feature type="compositionally biased region" description="Polar residues" evidence="1">
    <location>
        <begin position="102"/>
        <end position="114"/>
    </location>
</feature>
<comment type="caution">
    <text evidence="2">The sequence shown here is derived from an EMBL/GenBank/DDBJ whole genome shotgun (WGS) entry which is preliminary data.</text>
</comment>
<dbReference type="AlphaFoldDB" id="A0A6G1DXP5"/>
<organism evidence="2 3">
    <name type="scientific">Oryza meyeriana var. granulata</name>
    <dbReference type="NCBI Taxonomy" id="110450"/>
    <lineage>
        <taxon>Eukaryota</taxon>
        <taxon>Viridiplantae</taxon>
        <taxon>Streptophyta</taxon>
        <taxon>Embryophyta</taxon>
        <taxon>Tracheophyta</taxon>
        <taxon>Spermatophyta</taxon>
        <taxon>Magnoliopsida</taxon>
        <taxon>Liliopsida</taxon>
        <taxon>Poales</taxon>
        <taxon>Poaceae</taxon>
        <taxon>BOP clade</taxon>
        <taxon>Oryzoideae</taxon>
        <taxon>Oryzeae</taxon>
        <taxon>Oryzinae</taxon>
        <taxon>Oryza</taxon>
        <taxon>Oryza meyeriana</taxon>
    </lineage>
</organism>
<keyword evidence="3" id="KW-1185">Reference proteome</keyword>
<accession>A0A6G1DXP5</accession>
<reference evidence="2 3" key="1">
    <citation type="submission" date="2019-11" db="EMBL/GenBank/DDBJ databases">
        <title>Whole genome sequence of Oryza granulata.</title>
        <authorList>
            <person name="Li W."/>
        </authorList>
    </citation>
    <scope>NUCLEOTIDE SEQUENCE [LARGE SCALE GENOMIC DNA]</scope>
    <source>
        <strain evidence="3">cv. Menghai</strain>
        <tissue evidence="2">Leaf</tissue>
    </source>
</reference>
<dbReference type="Proteomes" id="UP000479710">
    <property type="component" value="Unassembled WGS sequence"/>
</dbReference>